<dbReference type="RefSeq" id="WP_089667366.1">
    <property type="nucleotide sequence ID" value="NZ_FOJA01000001.1"/>
</dbReference>
<dbReference type="Pfam" id="PF00483">
    <property type="entry name" value="NTP_transferase"/>
    <property type="match status" value="1"/>
</dbReference>
<accession>A0A1I0MRR0</accession>
<feature type="domain" description="Nucleotidyl transferase" evidence="3">
    <location>
        <begin position="3"/>
        <end position="222"/>
    </location>
</feature>
<sequence length="339" mass="34852">MQTVILAAGCGTRMRPLSDVTPKPMLPVGDRPLAAHAADAAVAAGTDELLFVVGYRASHVRAHFGREYRGVPVRYATQASAEGTADAVRAAREFLDGRFAVLNGDNLFDRESVAALFEEDAAVAAHQVADPSEYGVLSTEDGRVTRVVEKPDDPPSTLANAGAYVFPASTVDDLDVPESERGERELTDVLTRVIDREDVAAVEVDRWLDVARPGDLLSATELVLGDEGCTGVAAGAVVHPDATIEGPVVVRQGATIGANATVTGPAVVGPDAAVSGGASVERSVLLAGASVAPEVTLRGVVVGPDCRLTGNCIAGVTRENGRGAASVVAGEPGAGPLRY</sequence>
<dbReference type="EMBL" id="FOJA01000001">
    <property type="protein sequence ID" value="SEV90829.1"/>
    <property type="molecule type" value="Genomic_DNA"/>
</dbReference>
<evidence type="ECO:0000259" key="3">
    <source>
        <dbReference type="Pfam" id="PF00483"/>
    </source>
</evidence>
<keyword evidence="1 4" id="KW-0808">Transferase</keyword>
<name>A0A1I0MRR0_9EURY</name>
<evidence type="ECO:0000313" key="4">
    <source>
        <dbReference type="EMBL" id="SEV90829.1"/>
    </source>
</evidence>
<dbReference type="OrthoDB" id="15372at2157"/>
<dbReference type="PANTHER" id="PTHR43584:SF8">
    <property type="entry name" value="N-ACETYLMURAMATE ALPHA-1-PHOSPHATE URIDYLYLTRANSFERASE"/>
    <property type="match status" value="1"/>
</dbReference>
<dbReference type="AlphaFoldDB" id="A0A1I0MRR0"/>
<gene>
    <name evidence="4" type="ORF">SAMN04487945_0286</name>
</gene>
<dbReference type="CDD" id="cd04181">
    <property type="entry name" value="NTP_transferase"/>
    <property type="match status" value="1"/>
</dbReference>
<dbReference type="GO" id="GO:0016779">
    <property type="term" value="F:nucleotidyltransferase activity"/>
    <property type="evidence" value="ECO:0007669"/>
    <property type="project" value="UniProtKB-KW"/>
</dbReference>
<dbReference type="Gene3D" id="3.90.550.10">
    <property type="entry name" value="Spore Coat Polysaccharide Biosynthesis Protein SpsA, Chain A"/>
    <property type="match status" value="1"/>
</dbReference>
<dbReference type="InterPro" id="IPR050065">
    <property type="entry name" value="GlmU-like"/>
</dbReference>
<evidence type="ECO:0000256" key="1">
    <source>
        <dbReference type="ARBA" id="ARBA00022679"/>
    </source>
</evidence>
<reference evidence="4 5" key="1">
    <citation type="submission" date="2016-10" db="EMBL/GenBank/DDBJ databases">
        <authorList>
            <person name="de Groot N.N."/>
        </authorList>
    </citation>
    <scope>NUCLEOTIDE SEQUENCE [LARGE SCALE GENOMIC DNA]</scope>
    <source>
        <strain evidence="4 5">CGMCC 1.5337</strain>
    </source>
</reference>
<dbReference type="InterPro" id="IPR029044">
    <property type="entry name" value="Nucleotide-diphossugar_trans"/>
</dbReference>
<dbReference type="SUPFAM" id="SSF53448">
    <property type="entry name" value="Nucleotide-diphospho-sugar transferases"/>
    <property type="match status" value="1"/>
</dbReference>
<evidence type="ECO:0000313" key="5">
    <source>
        <dbReference type="Proteomes" id="UP000198518"/>
    </source>
</evidence>
<protein>
    <submittedName>
        <fullName evidence="4">Bifunctional UDP-N-acetylglucosamine pyrophosphorylase / Glucosamine-1-phosphate N-acetyltransferase</fullName>
    </submittedName>
</protein>
<organism evidence="4 5">
    <name type="scientific">Halobacterium jilantaiense</name>
    <dbReference type="NCBI Taxonomy" id="355548"/>
    <lineage>
        <taxon>Archaea</taxon>
        <taxon>Methanobacteriati</taxon>
        <taxon>Methanobacteriota</taxon>
        <taxon>Stenosarchaea group</taxon>
        <taxon>Halobacteria</taxon>
        <taxon>Halobacteriales</taxon>
        <taxon>Halobacteriaceae</taxon>
        <taxon>Halobacterium</taxon>
    </lineage>
</organism>
<dbReference type="Proteomes" id="UP000198518">
    <property type="component" value="Unassembled WGS sequence"/>
</dbReference>
<dbReference type="STRING" id="355548.SAMN04487945_0286"/>
<keyword evidence="2" id="KW-0548">Nucleotidyltransferase</keyword>
<dbReference type="Gene3D" id="2.160.10.10">
    <property type="entry name" value="Hexapeptide repeat proteins"/>
    <property type="match status" value="1"/>
</dbReference>
<evidence type="ECO:0000256" key="2">
    <source>
        <dbReference type="ARBA" id="ARBA00022695"/>
    </source>
</evidence>
<proteinExistence type="predicted"/>
<keyword evidence="5" id="KW-1185">Reference proteome</keyword>
<dbReference type="InterPro" id="IPR005835">
    <property type="entry name" value="NTP_transferase_dom"/>
</dbReference>
<dbReference type="PANTHER" id="PTHR43584">
    <property type="entry name" value="NUCLEOTIDYL TRANSFERASE"/>
    <property type="match status" value="1"/>
</dbReference>